<evidence type="ECO:0000313" key="1">
    <source>
        <dbReference type="EMBL" id="EGL98248.1"/>
    </source>
</evidence>
<dbReference type="EMBL" id="AFMN01000002">
    <property type="protein sequence ID" value="EGL98248.1"/>
    <property type="molecule type" value="Genomic_DNA"/>
</dbReference>
<dbReference type="PATRIC" id="fig|1029822.3.peg.1675"/>
<dbReference type="AlphaFoldDB" id="F5VFV9"/>
<evidence type="ECO:0000313" key="2">
    <source>
        <dbReference type="Proteomes" id="UP000006227"/>
    </source>
</evidence>
<reference evidence="1 2" key="1">
    <citation type="journal article" date="2011" name="J. Bacteriol.">
        <title>Genome Sequence of Lactobacillus salivarius NIAS840, Isolated from Chicken Intestine.</title>
        <authorList>
            <person name="Ham J.S."/>
            <person name="Kim H.W."/>
            <person name="Seol K.H."/>
            <person name="Jang A."/>
            <person name="Jeong S.G."/>
            <person name="Oh M.H."/>
            <person name="Kim D.H."/>
            <person name="Kang D.K."/>
            <person name="Kim G.B."/>
            <person name="Cha C.J."/>
        </authorList>
    </citation>
    <scope>NUCLEOTIDE SEQUENCE [LARGE SCALE GENOMIC DNA]</scope>
    <source>
        <strain evidence="1 2">NIAS840</strain>
    </source>
</reference>
<gene>
    <name evidence="1" type="ORF">NIAS840_01679</name>
</gene>
<accession>F5VFV9</accession>
<sequence>MAITLEIFNQELNKVKLDEIKKLAKHANSAEDLAFNRSIIAKINRYYDAKDLLYHLAIAFFEDDTKILERAEKYGVSRLFETIVSVDNAYLEDYAQGDFEWLSRVCEALDEDLPLD</sequence>
<comment type="caution">
    <text evidence="1">The sequence shown here is derived from an EMBL/GenBank/DDBJ whole genome shotgun (WGS) entry which is preliminary data.</text>
</comment>
<protein>
    <submittedName>
        <fullName evidence="1">Uncharacterized protein</fullName>
    </submittedName>
</protein>
<name>F5VFV9_9LACO</name>
<dbReference type="Proteomes" id="UP000006227">
    <property type="component" value="Unassembled WGS sequence"/>
</dbReference>
<organism evidence="1 2">
    <name type="scientific">Ligilactobacillus salivarius NIAS840</name>
    <dbReference type="NCBI Taxonomy" id="1029822"/>
    <lineage>
        <taxon>Bacteria</taxon>
        <taxon>Bacillati</taxon>
        <taxon>Bacillota</taxon>
        <taxon>Bacilli</taxon>
        <taxon>Lactobacillales</taxon>
        <taxon>Lactobacillaceae</taxon>
        <taxon>Ligilactobacillus</taxon>
    </lineage>
</organism>
<proteinExistence type="predicted"/>
<dbReference type="RefSeq" id="WP_004563945.1">
    <property type="nucleotide sequence ID" value="NZ_AFMN01000002.1"/>
</dbReference>